<evidence type="ECO:0000256" key="1">
    <source>
        <dbReference type="PROSITE-ProRule" id="PRU00023"/>
    </source>
</evidence>
<gene>
    <name evidence="3" type="ORF">NPX13_g5573</name>
</gene>
<keyword evidence="2" id="KW-1133">Transmembrane helix</keyword>
<feature type="transmembrane region" description="Helical" evidence="2">
    <location>
        <begin position="628"/>
        <end position="654"/>
    </location>
</feature>
<evidence type="ECO:0000313" key="4">
    <source>
        <dbReference type="Proteomes" id="UP001148614"/>
    </source>
</evidence>
<dbReference type="Pfam" id="PF00023">
    <property type="entry name" value="Ank"/>
    <property type="match status" value="1"/>
</dbReference>
<dbReference type="VEuPathDB" id="FungiDB:F4678DRAFT_429309"/>
<keyword evidence="2" id="KW-0472">Membrane</keyword>
<dbReference type="Proteomes" id="UP001148614">
    <property type="component" value="Unassembled WGS sequence"/>
</dbReference>
<dbReference type="SUPFAM" id="SSF48403">
    <property type="entry name" value="Ankyrin repeat"/>
    <property type="match status" value="1"/>
</dbReference>
<organism evidence="3 4">
    <name type="scientific">Xylaria arbuscula</name>
    <dbReference type="NCBI Taxonomy" id="114810"/>
    <lineage>
        <taxon>Eukaryota</taxon>
        <taxon>Fungi</taxon>
        <taxon>Dikarya</taxon>
        <taxon>Ascomycota</taxon>
        <taxon>Pezizomycotina</taxon>
        <taxon>Sordariomycetes</taxon>
        <taxon>Xylariomycetidae</taxon>
        <taxon>Xylariales</taxon>
        <taxon>Xylariaceae</taxon>
        <taxon>Xylaria</taxon>
    </lineage>
</organism>
<keyword evidence="2" id="KW-0812">Transmembrane</keyword>
<dbReference type="Gene3D" id="1.25.40.20">
    <property type="entry name" value="Ankyrin repeat-containing domain"/>
    <property type="match status" value="1"/>
</dbReference>
<protein>
    <recommendedName>
        <fullName evidence="5">Ankyrin repeat protein</fullName>
    </recommendedName>
</protein>
<dbReference type="PROSITE" id="PS50297">
    <property type="entry name" value="ANK_REP_REGION"/>
    <property type="match status" value="1"/>
</dbReference>
<reference evidence="3" key="1">
    <citation type="submission" date="2022-07" db="EMBL/GenBank/DDBJ databases">
        <title>Genome Sequence of Xylaria arbuscula.</title>
        <authorList>
            <person name="Buettner E."/>
        </authorList>
    </citation>
    <scope>NUCLEOTIDE SEQUENCE</scope>
    <source>
        <strain evidence="3">VT107</strain>
    </source>
</reference>
<evidence type="ECO:0008006" key="5">
    <source>
        <dbReference type="Google" id="ProtNLM"/>
    </source>
</evidence>
<dbReference type="InterPro" id="IPR036770">
    <property type="entry name" value="Ankyrin_rpt-contain_sf"/>
</dbReference>
<keyword evidence="4" id="KW-1185">Reference proteome</keyword>
<feature type="transmembrane region" description="Helical" evidence="2">
    <location>
        <begin position="689"/>
        <end position="710"/>
    </location>
</feature>
<dbReference type="EMBL" id="JANPWZ010000889">
    <property type="protein sequence ID" value="KAJ3570895.1"/>
    <property type="molecule type" value="Genomic_DNA"/>
</dbReference>
<name>A0A9W8NE69_9PEZI</name>
<sequence>MDLDVEKKILLQMPPTSPPEGAVGHVDTTNTERSLARLLARYGEPKNEPFDLKPVTESQAPEALETLIQQCQSPNLELDIHRVARWAVMRSHIYGLDVLKYLIEKKKANLFKGDITGRPAIFYGLKSLDAIDYIASQCRTGNVSRLLSCQDKDGWTPLHHAVEGWYYDAVERLLALDVDMNIKNNGGRVAIDMDPYGGKLIKVIFAFRKLETAERSEASWLTETTQNHRMSSPYFDLYQLSTGIWGNGLKFGISGEKGCILVLAAMRWLERYATTYQHSMPGFFLRFMNTALIASGDPCLLHLAPSYHIVPKLTSDADAPFSAIIIFPYFVLRSQQEFDKMREETNNLKSIVADGICEKYIHHELTLDETYYPSLSAKALASRNGSQVVSRESAVLEGNETDIQDRPILTVPQIWIWESGNHIISCCPRDYSHEDSDNRLWNNSPGVGVGCSLVEKISKFGSKREDGRFRPPLDYFEAGVVRVLEDVRGYIDDKAMSHPDMEKEHEYMFRIADIREELAMIRHVLNSQLHILNTFIREFERRYSDSPPFLDRGDPDDSKRLERKDIDRKWEEVKGSRDIIDNYQKRINKIDSDAERIEKSIQDQLNLNRTYASIKDAQDSLIATRVSLVISTAVIGFTVITIIFAPLAFVAALFTLPIEGLLKNQVQSSNGAGKDGNQEGTSAYTTTYVGTWFAVAELVTLIVTVGLALLSHQIIKSTTAHQGPQNGQEQQPLHEKVTRYRQIFWQAAHATKNITDRRTLSNIPERRVLCERAGNYFRNLLQRFPNRVNAEASQYPERPVELTSVSAREGRDVEQGSAAVMA</sequence>
<evidence type="ECO:0000256" key="2">
    <source>
        <dbReference type="SAM" id="Phobius"/>
    </source>
</evidence>
<keyword evidence="1" id="KW-0040">ANK repeat</keyword>
<feature type="repeat" description="ANK" evidence="1">
    <location>
        <begin position="153"/>
        <end position="185"/>
    </location>
</feature>
<dbReference type="AlphaFoldDB" id="A0A9W8NE69"/>
<proteinExistence type="predicted"/>
<accession>A0A9W8NE69</accession>
<dbReference type="PROSITE" id="PS50088">
    <property type="entry name" value="ANK_REPEAT"/>
    <property type="match status" value="1"/>
</dbReference>
<comment type="caution">
    <text evidence="3">The sequence shown here is derived from an EMBL/GenBank/DDBJ whole genome shotgun (WGS) entry which is preliminary data.</text>
</comment>
<evidence type="ECO:0000313" key="3">
    <source>
        <dbReference type="EMBL" id="KAJ3570895.1"/>
    </source>
</evidence>
<dbReference type="InterPro" id="IPR002110">
    <property type="entry name" value="Ankyrin_rpt"/>
</dbReference>